<feature type="domain" description="TFIIS N-terminal" evidence="11">
    <location>
        <begin position="1"/>
        <end position="85"/>
    </location>
</feature>
<feature type="region of interest" description="Disordered" evidence="9">
    <location>
        <begin position="219"/>
        <end position="247"/>
    </location>
</feature>
<dbReference type="GO" id="GO:0006368">
    <property type="term" value="P:transcription elongation by RNA polymerase II"/>
    <property type="evidence" value="ECO:0007669"/>
    <property type="project" value="InterPro"/>
</dbReference>
<gene>
    <name evidence="13" type="ORF">CXG81DRAFT_9181</name>
</gene>
<keyword evidence="2 8" id="KW-0479">Metal-binding</keyword>
<evidence type="ECO:0000259" key="10">
    <source>
        <dbReference type="PROSITE" id="PS51133"/>
    </source>
</evidence>
<comment type="function">
    <text evidence="8">Necessary for efficient RNA polymerase II transcription elongation past template-encoded arresting sites.</text>
</comment>
<dbReference type="SMART" id="SM00509">
    <property type="entry name" value="TFS2N"/>
    <property type="match status" value="1"/>
</dbReference>
<dbReference type="Gene3D" id="1.10.472.30">
    <property type="entry name" value="Transcription elongation factor S-II, central domain"/>
    <property type="match status" value="1"/>
</dbReference>
<dbReference type="InterPro" id="IPR003618">
    <property type="entry name" value="TFIIS_cen_dom"/>
</dbReference>
<evidence type="ECO:0000256" key="8">
    <source>
        <dbReference type="RuleBase" id="RU368078"/>
    </source>
</evidence>
<organism evidence="13 14">
    <name type="scientific">Caulochytrium protostelioides</name>
    <dbReference type="NCBI Taxonomy" id="1555241"/>
    <lineage>
        <taxon>Eukaryota</taxon>
        <taxon>Fungi</taxon>
        <taxon>Fungi incertae sedis</taxon>
        <taxon>Chytridiomycota</taxon>
        <taxon>Chytridiomycota incertae sedis</taxon>
        <taxon>Chytridiomycetes</taxon>
        <taxon>Caulochytriales</taxon>
        <taxon>Caulochytriaceae</taxon>
        <taxon>Caulochytrium</taxon>
    </lineage>
</organism>
<feature type="domain" description="TFIIS central" evidence="12">
    <location>
        <begin position="130"/>
        <end position="247"/>
    </location>
</feature>
<dbReference type="InterPro" id="IPR036575">
    <property type="entry name" value="TFIIS_cen_dom_sf"/>
</dbReference>
<dbReference type="CDD" id="cd00183">
    <property type="entry name" value="TFIIS_I"/>
    <property type="match status" value="1"/>
</dbReference>
<keyword evidence="8" id="KW-0238">DNA-binding</keyword>
<evidence type="ECO:0000256" key="3">
    <source>
        <dbReference type="ARBA" id="ARBA00022771"/>
    </source>
</evidence>
<dbReference type="GO" id="GO:0008270">
    <property type="term" value="F:zinc ion binding"/>
    <property type="evidence" value="ECO:0007669"/>
    <property type="project" value="UniProtKB-UniRule"/>
</dbReference>
<sequence length="292" mass="32769">MGASEAKTLLQMKRHLQAAAQDGKKAQALDLLEQLDAFDMNAALLKETKIGITVNDLRKQNALGDRVTTLAKKLLLRWKTSYRQDAAGKTASAPSGGSTSSQPRPAGRVELRERSMKLDGVNPPPLNSQLRERCLEMLYNAICMDSDVDAAKLLDMSATLERLIHEEFLDAQGGEAKYKAKIRSLYSNLKDKENPELRYRISQGYLSVTALAKMSALDMASRERRRDMEKAKSEAMKDAQTAQSSQSETDMFKCGKCKQRKTKYYQMQTRSADEPMTTFVTCVNCGNRWKFC</sequence>
<dbReference type="InterPro" id="IPR035100">
    <property type="entry name" value="TF_IIS-typ"/>
</dbReference>
<dbReference type="PROSITE" id="PS00466">
    <property type="entry name" value="ZF_TFIIS_1"/>
    <property type="match status" value="1"/>
</dbReference>
<evidence type="ECO:0000259" key="12">
    <source>
        <dbReference type="PROSITE" id="PS51321"/>
    </source>
</evidence>
<keyword evidence="8" id="KW-0804">Transcription</keyword>
<feature type="compositionally biased region" description="Low complexity" evidence="9">
    <location>
        <begin position="87"/>
        <end position="101"/>
    </location>
</feature>
<dbReference type="SUPFAM" id="SSF57783">
    <property type="entry name" value="Zinc beta-ribbon"/>
    <property type="match status" value="1"/>
</dbReference>
<dbReference type="SUPFAM" id="SSF47676">
    <property type="entry name" value="Conserved domain common to transcription factors TFIIS, elongin A, CRSP70"/>
    <property type="match status" value="1"/>
</dbReference>
<feature type="domain" description="TFIIS-type" evidence="10">
    <location>
        <begin position="250"/>
        <end position="290"/>
    </location>
</feature>
<dbReference type="GO" id="GO:0031564">
    <property type="term" value="P:transcription antitermination"/>
    <property type="evidence" value="ECO:0007669"/>
    <property type="project" value="TreeGrafter"/>
</dbReference>
<evidence type="ECO:0000313" key="14">
    <source>
        <dbReference type="Proteomes" id="UP000274922"/>
    </source>
</evidence>
<keyword evidence="8" id="KW-0805">Transcription regulation</keyword>
<evidence type="ECO:0000256" key="1">
    <source>
        <dbReference type="ARBA" id="ARBA00004123"/>
    </source>
</evidence>
<dbReference type="Pfam" id="PF01096">
    <property type="entry name" value="Zn_ribbon_TFIIS"/>
    <property type="match status" value="1"/>
</dbReference>
<feature type="compositionally biased region" description="Basic and acidic residues" evidence="9">
    <location>
        <begin position="220"/>
        <end position="237"/>
    </location>
</feature>
<dbReference type="SMART" id="SM00440">
    <property type="entry name" value="ZnF_C2C2"/>
    <property type="match status" value="1"/>
</dbReference>
<dbReference type="SUPFAM" id="SSF46942">
    <property type="entry name" value="Elongation factor TFIIS domain 2"/>
    <property type="match status" value="1"/>
</dbReference>
<dbReference type="GO" id="GO:0005634">
    <property type="term" value="C:nucleus"/>
    <property type="evidence" value="ECO:0007669"/>
    <property type="project" value="UniProtKB-SubCell"/>
</dbReference>
<dbReference type="NCBIfam" id="TIGR01385">
    <property type="entry name" value="TFSII"/>
    <property type="match status" value="1"/>
</dbReference>
<evidence type="ECO:0000256" key="6">
    <source>
        <dbReference type="PROSITE-ProRule" id="PRU00472"/>
    </source>
</evidence>
<protein>
    <recommendedName>
        <fullName evidence="8">Transcription elongation factor</fullName>
    </recommendedName>
</protein>
<dbReference type="FunFam" id="2.20.25.10:FF:000001">
    <property type="entry name" value="Probable Transcription elongation factor S-II"/>
    <property type="match status" value="1"/>
</dbReference>
<dbReference type="PROSITE" id="PS51133">
    <property type="entry name" value="ZF_TFIIS_2"/>
    <property type="match status" value="1"/>
</dbReference>
<evidence type="ECO:0000313" key="13">
    <source>
        <dbReference type="EMBL" id="RKP03674.1"/>
    </source>
</evidence>
<dbReference type="AlphaFoldDB" id="A0A4P9XDS4"/>
<dbReference type="InterPro" id="IPR001222">
    <property type="entry name" value="Znf_TFIIS"/>
</dbReference>
<dbReference type="Proteomes" id="UP000274922">
    <property type="component" value="Unassembled WGS sequence"/>
</dbReference>
<keyword evidence="5 7" id="KW-0539">Nucleus</keyword>
<keyword evidence="14" id="KW-1185">Reference proteome</keyword>
<proteinExistence type="inferred from homology"/>
<dbReference type="InterPro" id="IPR017923">
    <property type="entry name" value="TFIIS_N"/>
</dbReference>
<dbReference type="GO" id="GO:0006362">
    <property type="term" value="P:transcription elongation by RNA polymerase I"/>
    <property type="evidence" value="ECO:0007669"/>
    <property type="project" value="TreeGrafter"/>
</dbReference>
<dbReference type="InterPro" id="IPR003617">
    <property type="entry name" value="TFIIS/CRSP70_N_sub"/>
</dbReference>
<keyword evidence="4 8" id="KW-0862">Zinc</keyword>
<dbReference type="GO" id="GO:0003677">
    <property type="term" value="F:DNA binding"/>
    <property type="evidence" value="ECO:0007669"/>
    <property type="project" value="UniProtKB-KW"/>
</dbReference>
<feature type="region of interest" description="Disordered" evidence="9">
    <location>
        <begin position="86"/>
        <end position="108"/>
    </location>
</feature>
<dbReference type="CDD" id="cd13749">
    <property type="entry name" value="Zn-ribbon_TFIIS"/>
    <property type="match status" value="1"/>
</dbReference>
<comment type="subcellular location">
    <subcellularLocation>
        <location evidence="1 7 8">Nucleus</location>
    </subcellularLocation>
</comment>
<keyword evidence="3 6" id="KW-0863">Zinc-finger</keyword>
<dbReference type="PROSITE" id="PS51321">
    <property type="entry name" value="TFIIS_CENTRAL"/>
    <property type="match status" value="1"/>
</dbReference>
<dbReference type="Gene3D" id="1.20.930.10">
    <property type="entry name" value="Conserved domain common to transcription factors TFIIS, elongin A, CRSP70"/>
    <property type="match status" value="1"/>
</dbReference>
<dbReference type="GO" id="GO:0031440">
    <property type="term" value="P:regulation of mRNA 3'-end processing"/>
    <property type="evidence" value="ECO:0007669"/>
    <property type="project" value="TreeGrafter"/>
</dbReference>
<dbReference type="PROSITE" id="PS51319">
    <property type="entry name" value="TFIIS_N"/>
    <property type="match status" value="1"/>
</dbReference>
<dbReference type="Gene3D" id="2.20.25.10">
    <property type="match status" value="1"/>
</dbReference>
<dbReference type="InterPro" id="IPR006289">
    <property type="entry name" value="TFSII"/>
</dbReference>
<evidence type="ECO:0000259" key="11">
    <source>
        <dbReference type="PROSITE" id="PS51319"/>
    </source>
</evidence>
<dbReference type="PANTHER" id="PTHR11477:SF0">
    <property type="entry name" value="IP08861P-RELATED"/>
    <property type="match status" value="1"/>
</dbReference>
<dbReference type="Pfam" id="PF08711">
    <property type="entry name" value="Med26"/>
    <property type="match status" value="1"/>
</dbReference>
<dbReference type="EMBL" id="ML014119">
    <property type="protein sequence ID" value="RKP03674.1"/>
    <property type="molecule type" value="Genomic_DNA"/>
</dbReference>
<evidence type="ECO:0000256" key="4">
    <source>
        <dbReference type="ARBA" id="ARBA00022833"/>
    </source>
</evidence>
<dbReference type="PANTHER" id="PTHR11477">
    <property type="entry name" value="TRANSCRIPTION FACTOR S-II ZINC FINGER DOMAIN-CONTAINING PROTEIN"/>
    <property type="match status" value="1"/>
</dbReference>
<dbReference type="SMART" id="SM00510">
    <property type="entry name" value="TFS2M"/>
    <property type="match status" value="1"/>
</dbReference>
<evidence type="ECO:0000256" key="5">
    <source>
        <dbReference type="ARBA" id="ARBA00023242"/>
    </source>
</evidence>
<dbReference type="OrthoDB" id="44867at2759"/>
<dbReference type="PIRSF" id="PIRSF006704">
    <property type="entry name" value="TF_IIS"/>
    <property type="match status" value="1"/>
</dbReference>
<accession>A0A4P9XDS4</accession>
<dbReference type="InterPro" id="IPR035441">
    <property type="entry name" value="TFIIS/LEDGF_dom_sf"/>
</dbReference>
<name>A0A4P9XDS4_9FUNG</name>
<evidence type="ECO:0000256" key="2">
    <source>
        <dbReference type="ARBA" id="ARBA00022723"/>
    </source>
</evidence>
<evidence type="ECO:0000256" key="9">
    <source>
        <dbReference type="SAM" id="MobiDB-lite"/>
    </source>
</evidence>
<dbReference type="Pfam" id="PF07500">
    <property type="entry name" value="TFIIS_M"/>
    <property type="match status" value="1"/>
</dbReference>
<comment type="similarity">
    <text evidence="8">Belongs to the TFS-II family.</text>
</comment>
<evidence type="ECO:0000256" key="7">
    <source>
        <dbReference type="PROSITE-ProRule" id="PRU00649"/>
    </source>
</evidence>
<reference evidence="14" key="1">
    <citation type="journal article" date="2018" name="Nat. Microbiol.">
        <title>Leveraging single-cell genomics to expand the fungal tree of life.</title>
        <authorList>
            <person name="Ahrendt S.R."/>
            <person name="Quandt C.A."/>
            <person name="Ciobanu D."/>
            <person name="Clum A."/>
            <person name="Salamov A."/>
            <person name="Andreopoulos B."/>
            <person name="Cheng J.F."/>
            <person name="Woyke T."/>
            <person name="Pelin A."/>
            <person name="Henrissat B."/>
            <person name="Reynolds N.K."/>
            <person name="Benny G.L."/>
            <person name="Smith M.E."/>
            <person name="James T.Y."/>
            <person name="Grigoriev I.V."/>
        </authorList>
    </citation>
    <scope>NUCLEOTIDE SEQUENCE [LARGE SCALE GENOMIC DNA]</scope>
    <source>
        <strain evidence="14">ATCC 52028</strain>
    </source>
</reference>
<dbReference type="STRING" id="1555241.A0A4P9XDS4"/>